<name>A0A2W5GVB1_9SPHI</name>
<dbReference type="EMBL" id="QFOI01000198">
    <property type="protein sequence ID" value="PZP47252.1"/>
    <property type="molecule type" value="Genomic_DNA"/>
</dbReference>
<dbReference type="Proteomes" id="UP000249645">
    <property type="component" value="Unassembled WGS sequence"/>
</dbReference>
<accession>A0A2W5GVB1</accession>
<reference evidence="1 2" key="1">
    <citation type="submission" date="2017-11" db="EMBL/GenBank/DDBJ databases">
        <title>Infants hospitalized years apart are colonized by the same room-sourced microbial strains.</title>
        <authorList>
            <person name="Brooks B."/>
            <person name="Olm M.R."/>
            <person name="Firek B.A."/>
            <person name="Baker R."/>
            <person name="Thomas B.C."/>
            <person name="Morowitz M.J."/>
            <person name="Banfield J.F."/>
        </authorList>
    </citation>
    <scope>NUCLEOTIDE SEQUENCE [LARGE SCALE GENOMIC DNA]</scope>
    <source>
        <strain evidence="1">S2_009_000_R2_76</strain>
    </source>
</reference>
<evidence type="ECO:0000313" key="2">
    <source>
        <dbReference type="Proteomes" id="UP000249645"/>
    </source>
</evidence>
<organism evidence="1 2">
    <name type="scientific">Pseudopedobacter saltans</name>
    <dbReference type="NCBI Taxonomy" id="151895"/>
    <lineage>
        <taxon>Bacteria</taxon>
        <taxon>Pseudomonadati</taxon>
        <taxon>Bacteroidota</taxon>
        <taxon>Sphingobacteriia</taxon>
        <taxon>Sphingobacteriales</taxon>
        <taxon>Sphingobacteriaceae</taxon>
        <taxon>Pseudopedobacter</taxon>
    </lineage>
</organism>
<proteinExistence type="predicted"/>
<dbReference type="InterPro" id="IPR018534">
    <property type="entry name" value="Tet_reg_excision_RteC"/>
</dbReference>
<gene>
    <name evidence="1" type="ORF">DI598_11165</name>
</gene>
<sequence>MENFLKQLWADYQEKTELLDRRELNARDKHGEHMKIVLSTLFELKSLVYQHEFPNKEEQIRYHKHQVPKFMAELVFLVHAQRLETAIRMVSGRVRRKFLDKEKRDINRFFEKNLQLSQYLSGDNNYLDEKLFLQEGVQMEFPFLDESAFVLESRFITGTGYTIARILAYGKLISYLNELGATDSSMDKDPVTVSPLNWTDTGMSLTEIAYALKYSGAVNKGNVDVKEIAEVLGRAFNTRPVNVYRNKQDLYSRKNQSMFLDRLRKELIRGLEESDNG</sequence>
<dbReference type="Pfam" id="PF09357">
    <property type="entry name" value="RteC"/>
    <property type="match status" value="1"/>
</dbReference>
<protein>
    <recommendedName>
        <fullName evidence="3">Tetracycline regulation of excision, RteC</fullName>
    </recommendedName>
</protein>
<evidence type="ECO:0008006" key="3">
    <source>
        <dbReference type="Google" id="ProtNLM"/>
    </source>
</evidence>
<comment type="caution">
    <text evidence="1">The sequence shown here is derived from an EMBL/GenBank/DDBJ whole genome shotgun (WGS) entry which is preliminary data.</text>
</comment>
<dbReference type="AlphaFoldDB" id="A0A2W5GVB1"/>
<evidence type="ECO:0000313" key="1">
    <source>
        <dbReference type="EMBL" id="PZP47252.1"/>
    </source>
</evidence>